<name>A0A9Q5EW83_RHOHA</name>
<evidence type="ECO:0000313" key="1">
    <source>
        <dbReference type="EMBL" id="NKT77325.1"/>
    </source>
</evidence>
<dbReference type="Proteomes" id="UP000603463">
    <property type="component" value="Unassembled WGS sequence"/>
</dbReference>
<dbReference type="AlphaFoldDB" id="A0A9Q5EW83"/>
<organism evidence="1 2">
    <name type="scientific">Rhodococcus hoagii</name>
    <name type="common">Corynebacterium equii</name>
    <dbReference type="NCBI Taxonomy" id="43767"/>
    <lineage>
        <taxon>Bacteria</taxon>
        <taxon>Bacillati</taxon>
        <taxon>Actinomycetota</taxon>
        <taxon>Actinomycetes</taxon>
        <taxon>Mycobacteriales</taxon>
        <taxon>Nocardiaceae</taxon>
        <taxon>Prescottella</taxon>
    </lineage>
</organism>
<accession>A0A9Q5EW83</accession>
<gene>
    <name evidence="1" type="ORF">GS882_03730</name>
</gene>
<comment type="caution">
    <text evidence="1">The sequence shown here is derived from an EMBL/GenBank/DDBJ whole genome shotgun (WGS) entry which is preliminary data.</text>
</comment>
<dbReference type="SUPFAM" id="SSF109709">
    <property type="entry name" value="KorB DNA-binding domain-like"/>
    <property type="match status" value="1"/>
</dbReference>
<protein>
    <submittedName>
        <fullName evidence="1">Uncharacterized protein</fullName>
    </submittedName>
</protein>
<proteinExistence type="predicted"/>
<dbReference type="EMBL" id="WVBC01000002">
    <property type="protein sequence ID" value="NKT77325.1"/>
    <property type="molecule type" value="Genomic_DNA"/>
</dbReference>
<sequence length="129" mass="14761">MARPKNQPPEPWELQAWAEDYKFLIEQGLSRRDIAKRLGMSLKLIENRCRDLKLWHPESRYRGIDDRLQQLIERGLPFSVVDFSLRFDANDVALLLKAAAGIGMLREVGRRSLVTGSNPSAQTPVYEPA</sequence>
<evidence type="ECO:0000313" key="2">
    <source>
        <dbReference type="Proteomes" id="UP000603463"/>
    </source>
</evidence>
<reference evidence="1" key="1">
    <citation type="journal article" date="2020" name="Environ. Microbiol.">
        <title>The novel and transferable erm(51) gene confers Macrolides, Lincosamides, and Streptogramins B (MLSB) resistance to clonal Rhodococcus equi in the environment.</title>
        <authorList>
            <person name="Huber L."/>
            <person name="Giguere S."/>
            <person name="Slovis N.M."/>
            <person name="Alvarez-Narvaez S."/>
            <person name="Hart K.A."/>
            <person name="Greiter M."/>
            <person name="Morris E.R.A."/>
            <person name="Cohen N.D."/>
        </authorList>
    </citation>
    <scope>NUCLEOTIDE SEQUENCE</scope>
    <source>
        <strain evidence="1">Lh_116_1</strain>
    </source>
</reference>